<keyword evidence="7 14" id="KW-0067">ATP-binding</keyword>
<dbReference type="GO" id="GO:0033202">
    <property type="term" value="C:DNA helicase complex"/>
    <property type="evidence" value="ECO:0007669"/>
    <property type="project" value="TreeGrafter"/>
</dbReference>
<keyword evidence="2 14" id="KW-0547">Nucleotide-binding</keyword>
<evidence type="ECO:0000256" key="10">
    <source>
        <dbReference type="ARBA" id="ARBA00023235"/>
    </source>
</evidence>
<evidence type="ECO:0000256" key="2">
    <source>
        <dbReference type="ARBA" id="ARBA00022741"/>
    </source>
</evidence>
<keyword evidence="3" id="KW-0227">DNA damage</keyword>
<evidence type="ECO:0000259" key="16">
    <source>
        <dbReference type="PROSITE" id="PS51217"/>
    </source>
</evidence>
<evidence type="ECO:0000256" key="7">
    <source>
        <dbReference type="ARBA" id="ARBA00022840"/>
    </source>
</evidence>
<dbReference type="GO" id="GO:0005829">
    <property type="term" value="C:cytosol"/>
    <property type="evidence" value="ECO:0007669"/>
    <property type="project" value="TreeGrafter"/>
</dbReference>
<dbReference type="GO" id="GO:0000725">
    <property type="term" value="P:recombinational repair"/>
    <property type="evidence" value="ECO:0007669"/>
    <property type="project" value="TreeGrafter"/>
</dbReference>
<keyword evidence="4 14" id="KW-0378">Hydrolase</keyword>
<dbReference type="InterPro" id="IPR000212">
    <property type="entry name" value="DNA_helicase_UvrD/REP"/>
</dbReference>
<evidence type="ECO:0000256" key="5">
    <source>
        <dbReference type="ARBA" id="ARBA00022806"/>
    </source>
</evidence>
<dbReference type="GO" id="GO:0004527">
    <property type="term" value="F:exonuclease activity"/>
    <property type="evidence" value="ECO:0007669"/>
    <property type="project" value="UniProtKB-KW"/>
</dbReference>
<proteinExistence type="predicted"/>
<dbReference type="PANTHER" id="PTHR11070:SF48">
    <property type="entry name" value="ATP-DEPENDENT HELICASE_NUCLEASE SUBUNIT A"/>
    <property type="match status" value="1"/>
</dbReference>
<evidence type="ECO:0000256" key="1">
    <source>
        <dbReference type="ARBA" id="ARBA00022722"/>
    </source>
</evidence>
<dbReference type="EC" id="5.6.2.4" evidence="12"/>
<keyword evidence="9" id="KW-0234">DNA repair</keyword>
<dbReference type="Gene3D" id="1.10.486.10">
    <property type="entry name" value="PCRA, domain 4"/>
    <property type="match status" value="1"/>
</dbReference>
<dbReference type="PROSITE" id="PS51217">
    <property type="entry name" value="UVRD_HELICASE_CTER"/>
    <property type="match status" value="1"/>
</dbReference>
<keyword evidence="18" id="KW-1185">Reference proteome</keyword>
<dbReference type="SUPFAM" id="SSF52980">
    <property type="entry name" value="Restriction endonuclease-like"/>
    <property type="match status" value="1"/>
</dbReference>
<dbReference type="InterPro" id="IPR011335">
    <property type="entry name" value="Restrct_endonuc-II-like"/>
</dbReference>
<evidence type="ECO:0000256" key="9">
    <source>
        <dbReference type="ARBA" id="ARBA00023204"/>
    </source>
</evidence>
<keyword evidence="8" id="KW-0238">DNA-binding</keyword>
<evidence type="ECO:0000256" key="8">
    <source>
        <dbReference type="ARBA" id="ARBA00023125"/>
    </source>
</evidence>
<evidence type="ECO:0000256" key="12">
    <source>
        <dbReference type="ARBA" id="ARBA00034808"/>
    </source>
</evidence>
<evidence type="ECO:0000256" key="13">
    <source>
        <dbReference type="ARBA" id="ARBA00048988"/>
    </source>
</evidence>
<keyword evidence="1" id="KW-0540">Nuclease</keyword>
<keyword evidence="6" id="KW-0269">Exonuclease</keyword>
<reference evidence="17 18" key="1">
    <citation type="submission" date="2024-01" db="EMBL/GenBank/DDBJ databases">
        <title>Complete genome sequence of Citroniella saccharovorans strain M6.X9, isolated from human fecal sample.</title>
        <authorList>
            <person name="Cheng G."/>
            <person name="Westerholm M."/>
            <person name="Schnurer A."/>
        </authorList>
    </citation>
    <scope>NUCLEOTIDE SEQUENCE [LARGE SCALE GENOMIC DNA]</scope>
    <source>
        <strain evidence="17 18">DSM 29873</strain>
    </source>
</reference>
<dbReference type="GO" id="GO:0005524">
    <property type="term" value="F:ATP binding"/>
    <property type="evidence" value="ECO:0007669"/>
    <property type="project" value="UniProtKB-UniRule"/>
</dbReference>
<dbReference type="InterPro" id="IPR027417">
    <property type="entry name" value="P-loop_NTPase"/>
</dbReference>
<dbReference type="InterPro" id="IPR014017">
    <property type="entry name" value="DNA_helicase_UvrD-like_C"/>
</dbReference>
<evidence type="ECO:0000313" key="17">
    <source>
        <dbReference type="EMBL" id="MEB3429681.1"/>
    </source>
</evidence>
<evidence type="ECO:0000256" key="11">
    <source>
        <dbReference type="ARBA" id="ARBA00034617"/>
    </source>
</evidence>
<dbReference type="RefSeq" id="WP_324619856.1">
    <property type="nucleotide sequence ID" value="NZ_JAYKOT010000003.1"/>
</dbReference>
<dbReference type="GO" id="GO:0043138">
    <property type="term" value="F:3'-5' DNA helicase activity"/>
    <property type="evidence" value="ECO:0007669"/>
    <property type="project" value="UniProtKB-EC"/>
</dbReference>
<dbReference type="Proteomes" id="UP001357733">
    <property type="component" value="Unassembled WGS sequence"/>
</dbReference>
<keyword evidence="5 14" id="KW-0347">Helicase</keyword>
<evidence type="ECO:0000256" key="3">
    <source>
        <dbReference type="ARBA" id="ARBA00022763"/>
    </source>
</evidence>
<dbReference type="GO" id="GO:0003677">
    <property type="term" value="F:DNA binding"/>
    <property type="evidence" value="ECO:0007669"/>
    <property type="project" value="UniProtKB-KW"/>
</dbReference>
<evidence type="ECO:0000256" key="4">
    <source>
        <dbReference type="ARBA" id="ARBA00022801"/>
    </source>
</evidence>
<accession>A0AAW9MRH5</accession>
<evidence type="ECO:0000259" key="15">
    <source>
        <dbReference type="PROSITE" id="PS51198"/>
    </source>
</evidence>
<dbReference type="SUPFAM" id="SSF52540">
    <property type="entry name" value="P-loop containing nucleoside triphosphate hydrolases"/>
    <property type="match status" value="1"/>
</dbReference>
<feature type="binding site" evidence="14">
    <location>
        <begin position="24"/>
        <end position="31"/>
    </location>
    <ligand>
        <name>ATP</name>
        <dbReference type="ChEBI" id="CHEBI:30616"/>
    </ligand>
</feature>
<dbReference type="Pfam" id="PF13361">
    <property type="entry name" value="UvrD_C"/>
    <property type="match status" value="1"/>
</dbReference>
<evidence type="ECO:0000313" key="18">
    <source>
        <dbReference type="Proteomes" id="UP001357733"/>
    </source>
</evidence>
<feature type="domain" description="UvrD-like helicase ATP-binding" evidence="15">
    <location>
        <begin position="3"/>
        <end position="452"/>
    </location>
</feature>
<evidence type="ECO:0000256" key="6">
    <source>
        <dbReference type="ARBA" id="ARBA00022839"/>
    </source>
</evidence>
<comment type="catalytic activity">
    <reaction evidence="13">
        <text>ATP + H2O = ADP + phosphate + H(+)</text>
        <dbReference type="Rhea" id="RHEA:13065"/>
        <dbReference type="ChEBI" id="CHEBI:15377"/>
        <dbReference type="ChEBI" id="CHEBI:15378"/>
        <dbReference type="ChEBI" id="CHEBI:30616"/>
        <dbReference type="ChEBI" id="CHEBI:43474"/>
        <dbReference type="ChEBI" id="CHEBI:456216"/>
        <dbReference type="EC" id="5.6.2.4"/>
    </reaction>
</comment>
<dbReference type="Pfam" id="PF00580">
    <property type="entry name" value="UvrD-helicase"/>
    <property type="match status" value="1"/>
</dbReference>
<dbReference type="InterPro" id="IPR011604">
    <property type="entry name" value="PDDEXK-like_dom_sf"/>
</dbReference>
<feature type="domain" description="UvrD-like helicase C-terminal" evidence="16">
    <location>
        <begin position="474"/>
        <end position="747"/>
    </location>
</feature>
<dbReference type="PANTHER" id="PTHR11070">
    <property type="entry name" value="UVRD / RECB / PCRA DNA HELICASE FAMILY MEMBER"/>
    <property type="match status" value="1"/>
</dbReference>
<dbReference type="Gene3D" id="3.40.50.300">
    <property type="entry name" value="P-loop containing nucleotide triphosphate hydrolases"/>
    <property type="match status" value="4"/>
</dbReference>
<dbReference type="AlphaFoldDB" id="A0AAW9MRH5"/>
<name>A0AAW9MRH5_9FIRM</name>
<comment type="caution">
    <text evidence="17">The sequence shown here is derived from an EMBL/GenBank/DDBJ whole genome shotgun (WGS) entry which is preliminary data.</text>
</comment>
<dbReference type="PROSITE" id="PS51198">
    <property type="entry name" value="UVRD_HELICASE_ATP_BIND"/>
    <property type="match status" value="1"/>
</dbReference>
<protein>
    <recommendedName>
        <fullName evidence="12">DNA 3'-5' helicase</fullName>
        <ecNumber evidence="12">5.6.2.4</ecNumber>
    </recommendedName>
</protein>
<dbReference type="EMBL" id="JAYKOT010000003">
    <property type="protein sequence ID" value="MEB3429681.1"/>
    <property type="molecule type" value="Genomic_DNA"/>
</dbReference>
<sequence length="1155" mass="136732">MSFKLTDSQYRAVYDSKKNILVSAGAGSGKTAVLVSRIIRLIKEEDASFDNMLIVTFTNASANDMKKKIKERLSEEITLSKNSNYKLISEYNKINSANISTLHSFCIKIIRRFNRFLDIDPYFSIANPSMEEVIKSNAMEKVFEKAYKEDSDKINNFFLAYGNKRQDDIGSIIDNLYRKFSIFEDRFKILRDKVQGDYFYQIYKNIDSYLVEELKKASELSDMALKYIQNNTNKDENNSIDELINKENKFFKEILDLSLEDKIFSINDFKFERFPSQNAKKIYGEEIKDLLKDLRDSYKEKIDILKRTFSNFTKDKLYEEVEKTKEVSDVLIYLLEEYHKELNKLKIEKNLLNFSDLEHLTLEILKIEEARNEINNEIKYIFFDEYQDINPLQEKIINSFSKAEKFFVGDVKQSIYRFRNSEPKLFIKRYRSYSKNSSDNEKIDLKENFRSDEGVIYFINQIFHQIMSEDLGGIDYTKIENQLVYGREKKIQDNLSCQIILNENIKSNETDIINPNALSIARKIKELKKDGYDNKDIIILLRNIRGRVIDYKKALDLYDIPSFTDNIEITFNDPEVKIFLNLLKIISNYYNDLELISVLLTPIGNFTEDDLSKIKNSESGYMYEYMKEYSNNDEIKDKINLFFHKINYYREKLKEMSLIDFSNFIAEDSYYIQYIESSFQGDLKVENLYSLFEIIEEYEGFADSNLEGFLKYSEKLLKESSSSLEPTSLIKENSNVVRIMSIHKSKGLESKVVFIGDLERKFSNQDIIDNFLISENNFSIKIIDLDKSIKYKSYEKLIDEKKLDSDNKSEEMRLLYVAMTRAEEKLYLVGKVDLNYFIKSKTKLDPLFYKDITNSMLDWILYSISRNNNLDIFLDLENIFNSDMQNHEKLPEKVEINLFEKSSFKFLLSFYPYRSYLANDTEVNYKNLFDRVKNTDFLSELDSVYEPKYDYSKSKLPYIKTVSQLSEKNIYKTDGTRDFVEENFLRTKSNLIKMPKSIHESKTLNPSEIGTIYHYILSDLDFRMTKKEDIEDQLNKMVLDKKLLEFEKKVIDIDKIINFYNSNLFKRITDNLNTLEREKQFTMKYDKYYVNGQIDGYFIEGGEYVIYDFKSDSKINISKYKLQLDLYSKALFLAKGIKVKEKIIYWINFDLETNI</sequence>
<dbReference type="Gene3D" id="3.90.320.10">
    <property type="match status" value="1"/>
</dbReference>
<dbReference type="InterPro" id="IPR014016">
    <property type="entry name" value="UvrD-like_ATP-bd"/>
</dbReference>
<evidence type="ECO:0000256" key="14">
    <source>
        <dbReference type="PROSITE-ProRule" id="PRU00560"/>
    </source>
</evidence>
<gene>
    <name evidence="17" type="ORF">VLK81_06590</name>
</gene>
<organism evidence="17 18">
    <name type="scientific">Citroniella saccharovorans</name>
    <dbReference type="NCBI Taxonomy" id="2053367"/>
    <lineage>
        <taxon>Bacteria</taxon>
        <taxon>Bacillati</taxon>
        <taxon>Bacillota</taxon>
        <taxon>Tissierellia</taxon>
        <taxon>Tissierellales</taxon>
        <taxon>Peptoniphilaceae</taxon>
        <taxon>Citroniella</taxon>
    </lineage>
</organism>
<comment type="catalytic activity">
    <reaction evidence="11">
        <text>Couples ATP hydrolysis with the unwinding of duplex DNA by translocating in the 3'-5' direction.</text>
        <dbReference type="EC" id="5.6.2.4"/>
    </reaction>
</comment>
<keyword evidence="10" id="KW-0413">Isomerase</keyword>